<sequence>MAWVQRTIRLTPRSRGFHLITGEVLAALPALAGCRIGLLHVFIRHTSASLAINENADPDVRGDLERHFNIMVPQGVPHYVHTDEGPDDMPAHIKSVLIGASVTVPVTDGRLALGTWQGLYLCEHRDHGGPRELVLTLQGEMPPAAGGG</sequence>
<keyword evidence="3" id="KW-1185">Reference proteome</keyword>
<dbReference type="PANTHER" id="PTHR30615">
    <property type="entry name" value="UNCHARACTERIZED PROTEIN YJBQ-RELATED"/>
    <property type="match status" value="1"/>
</dbReference>
<organism evidence="2 3">
    <name type="scientific">Alcanivorax quisquiliarum</name>
    <dbReference type="NCBI Taxonomy" id="2933565"/>
    <lineage>
        <taxon>Bacteria</taxon>
        <taxon>Pseudomonadati</taxon>
        <taxon>Pseudomonadota</taxon>
        <taxon>Gammaproteobacteria</taxon>
        <taxon>Oceanospirillales</taxon>
        <taxon>Alcanivoracaceae</taxon>
        <taxon>Alcanivorax</taxon>
    </lineage>
</organism>
<evidence type="ECO:0000313" key="2">
    <source>
        <dbReference type="EMBL" id="MCK0538123.1"/>
    </source>
</evidence>
<proteinExistence type="inferred from homology"/>
<evidence type="ECO:0000256" key="1">
    <source>
        <dbReference type="ARBA" id="ARBA00005534"/>
    </source>
</evidence>
<accession>A0ABT0E8F3</accession>
<protein>
    <submittedName>
        <fullName evidence="2">Secondary thiamine-phosphate synthase enzyme YjbQ</fullName>
    </submittedName>
</protein>
<dbReference type="Pfam" id="PF01894">
    <property type="entry name" value="YjbQ"/>
    <property type="match status" value="1"/>
</dbReference>
<dbReference type="Gene3D" id="2.60.120.460">
    <property type="entry name" value="YjbQ-like"/>
    <property type="match status" value="1"/>
</dbReference>
<dbReference type="InterPro" id="IPR001602">
    <property type="entry name" value="UPF0047_YjbQ-like"/>
</dbReference>
<dbReference type="NCBIfam" id="TIGR00149">
    <property type="entry name" value="TIGR00149_YjbQ"/>
    <property type="match status" value="1"/>
</dbReference>
<dbReference type="EMBL" id="JALKII010000006">
    <property type="protein sequence ID" value="MCK0538123.1"/>
    <property type="molecule type" value="Genomic_DNA"/>
</dbReference>
<comment type="similarity">
    <text evidence="1">Belongs to the UPF0047 family.</text>
</comment>
<dbReference type="SUPFAM" id="SSF111038">
    <property type="entry name" value="YjbQ-like"/>
    <property type="match status" value="1"/>
</dbReference>
<dbReference type="PIRSF" id="PIRSF004681">
    <property type="entry name" value="UCP004681"/>
    <property type="match status" value="1"/>
</dbReference>
<dbReference type="RefSeq" id="WP_246952433.1">
    <property type="nucleotide sequence ID" value="NZ_JALKII010000006.1"/>
</dbReference>
<name>A0ABT0E8F3_9GAMM</name>
<gene>
    <name evidence="2" type="ORF">MU846_10415</name>
</gene>
<dbReference type="Proteomes" id="UP001165524">
    <property type="component" value="Unassembled WGS sequence"/>
</dbReference>
<dbReference type="PROSITE" id="PS01314">
    <property type="entry name" value="UPF0047"/>
    <property type="match status" value="1"/>
</dbReference>
<comment type="caution">
    <text evidence="2">The sequence shown here is derived from an EMBL/GenBank/DDBJ whole genome shotgun (WGS) entry which is preliminary data.</text>
</comment>
<dbReference type="InterPro" id="IPR035917">
    <property type="entry name" value="YjbQ-like_sf"/>
</dbReference>
<reference evidence="2" key="1">
    <citation type="submission" date="2022-04" db="EMBL/GenBank/DDBJ databases">
        <title>Alcanivorax sp. CY1518 draft genome sequence.</title>
        <authorList>
            <person name="Zhao G."/>
            <person name="An M."/>
        </authorList>
    </citation>
    <scope>NUCLEOTIDE SEQUENCE</scope>
    <source>
        <strain evidence="2">CY1518</strain>
    </source>
</reference>
<dbReference type="PANTHER" id="PTHR30615:SF8">
    <property type="entry name" value="UPF0047 PROTEIN C4A8.02C"/>
    <property type="match status" value="1"/>
</dbReference>
<evidence type="ECO:0000313" key="3">
    <source>
        <dbReference type="Proteomes" id="UP001165524"/>
    </source>
</evidence>
<dbReference type="PROSITE" id="PS51257">
    <property type="entry name" value="PROKAR_LIPOPROTEIN"/>
    <property type="match status" value="1"/>
</dbReference>